<keyword evidence="4" id="KW-1185">Reference proteome</keyword>
<evidence type="ECO:0000313" key="4">
    <source>
        <dbReference type="Proteomes" id="UP000248714"/>
    </source>
</evidence>
<feature type="domain" description="GmrSD restriction endonucleases N-terminal" evidence="2">
    <location>
        <begin position="34"/>
        <end position="219"/>
    </location>
</feature>
<dbReference type="Pfam" id="PF03235">
    <property type="entry name" value="GmrSD_N"/>
    <property type="match status" value="1"/>
</dbReference>
<evidence type="ECO:0000259" key="2">
    <source>
        <dbReference type="Pfam" id="PF03235"/>
    </source>
</evidence>
<gene>
    <name evidence="3" type="ORF">C8D87_11183</name>
</gene>
<proteinExistence type="predicted"/>
<evidence type="ECO:0000313" key="3">
    <source>
        <dbReference type="EMBL" id="RAS60665.1"/>
    </source>
</evidence>
<name>A0ABX9DYA5_9PSEU</name>
<reference evidence="3 4" key="1">
    <citation type="submission" date="2018-06" db="EMBL/GenBank/DDBJ databases">
        <title>Genomic Encyclopedia of Type Strains, Phase IV (KMG-IV): sequencing the most valuable type-strain genomes for metagenomic binning, comparative biology and taxonomic classification.</title>
        <authorList>
            <person name="Goeker M."/>
        </authorList>
    </citation>
    <scope>NUCLEOTIDE SEQUENCE [LARGE SCALE GENOMIC DNA]</scope>
    <source>
        <strain evidence="3 4">DSM 45479</strain>
    </source>
</reference>
<comment type="caution">
    <text evidence="3">The sequence shown here is derived from an EMBL/GenBank/DDBJ whole genome shotgun (WGS) entry which is preliminary data.</text>
</comment>
<feature type="compositionally biased region" description="Acidic residues" evidence="1">
    <location>
        <begin position="551"/>
        <end position="570"/>
    </location>
</feature>
<dbReference type="EMBL" id="QLTT01000011">
    <property type="protein sequence ID" value="RAS60665.1"/>
    <property type="molecule type" value="Genomic_DNA"/>
</dbReference>
<protein>
    <recommendedName>
        <fullName evidence="2">GmrSD restriction endonucleases N-terminal domain-containing protein</fullName>
    </recommendedName>
</protein>
<dbReference type="PANTHER" id="PTHR37292:SF2">
    <property type="entry name" value="DUF262 DOMAIN-CONTAINING PROTEIN"/>
    <property type="match status" value="1"/>
</dbReference>
<dbReference type="PANTHER" id="PTHR37292">
    <property type="entry name" value="VNG6097C"/>
    <property type="match status" value="1"/>
</dbReference>
<evidence type="ECO:0000256" key="1">
    <source>
        <dbReference type="SAM" id="MobiDB-lite"/>
    </source>
</evidence>
<accession>A0ABX9DYA5</accession>
<organism evidence="3 4">
    <name type="scientific">Lentzea atacamensis</name>
    <dbReference type="NCBI Taxonomy" id="531938"/>
    <lineage>
        <taxon>Bacteria</taxon>
        <taxon>Bacillati</taxon>
        <taxon>Actinomycetota</taxon>
        <taxon>Actinomycetes</taxon>
        <taxon>Pseudonocardiales</taxon>
        <taxon>Pseudonocardiaceae</taxon>
        <taxon>Lentzea</taxon>
    </lineage>
</organism>
<dbReference type="InterPro" id="IPR004919">
    <property type="entry name" value="GmrSD_N"/>
</dbReference>
<sequence>MGACSVSATGRRRQSASPEPTIVPVSRLADRVLTGEIVLPKYQRAFVWGPHQILHLLDSVLRNYPIGSLLLWDTTEQLASEETVAGLEVDPPRPGRPVKYILDGQQRLASIIGALHGGTGLWDIAFDLEEERFFQRTPESPTGPHIIPMRKVSSAGSLFGQVAELSSGLRERATELYEQFANYLVPVVTLDHMSAEESAEVFVRINSTGTTMNIVDVARAGTWSPDFDLKEEIESLLQVLDAKRYGRVDTKTMLRTIAVAAGFGFSTKDINRLRELDKERLRGAVAEAAKAAERAVDFLSTQIRTPKADALPYYNQFAVLVEVFRQLPKPSSAQYDALRRWFWLTASGEYFKGWSEAQMGPDLQAITAFAKNEAQEIETGAALPRSALWRRSPFSKRNAPSKLLALLLAYEDPLDLLTGQRIDVGKALSWQNDKEFHHFFPKAYLRSRGVSSAGANVCGNLVMLTSHSNIWVTDRPPSQYLRDLADIEGEGALRERLSTCLVEEDAYQAALRDDYDTFLRVRSETLHRRLMQLIGGAAGSLSPAARGEAESLPDDEGLEEEADSDSLLEEPIDRDSVD</sequence>
<feature type="region of interest" description="Disordered" evidence="1">
    <location>
        <begin position="540"/>
        <end position="578"/>
    </location>
</feature>
<feature type="region of interest" description="Disordered" evidence="1">
    <location>
        <begin position="1"/>
        <end position="20"/>
    </location>
</feature>
<dbReference type="Proteomes" id="UP000248714">
    <property type="component" value="Unassembled WGS sequence"/>
</dbReference>